<accession>A0AAW9SV95</accession>
<evidence type="ECO:0000313" key="2">
    <source>
        <dbReference type="Proteomes" id="UP001428774"/>
    </source>
</evidence>
<dbReference type="EMBL" id="JBDNCH010000002">
    <property type="protein sequence ID" value="MEN9062868.1"/>
    <property type="molecule type" value="Genomic_DNA"/>
</dbReference>
<gene>
    <name evidence="1" type="ORF">ABFB10_19660</name>
</gene>
<protein>
    <submittedName>
        <fullName evidence="1">Uncharacterized protein</fullName>
    </submittedName>
</protein>
<dbReference type="RefSeq" id="WP_347167794.1">
    <property type="nucleotide sequence ID" value="NZ_JBDNCH010000002.1"/>
</dbReference>
<evidence type="ECO:0000313" key="1">
    <source>
        <dbReference type="EMBL" id="MEN9062868.1"/>
    </source>
</evidence>
<keyword evidence="2" id="KW-1185">Reference proteome</keyword>
<dbReference type="AlphaFoldDB" id="A0AAW9SV95"/>
<proteinExistence type="predicted"/>
<organism evidence="1 2">
    <name type="scientific">Ponticoccus litoralis</name>
    <dbReference type="NCBI Taxonomy" id="422297"/>
    <lineage>
        <taxon>Bacteria</taxon>
        <taxon>Pseudomonadati</taxon>
        <taxon>Pseudomonadota</taxon>
        <taxon>Alphaproteobacteria</taxon>
        <taxon>Rhodobacterales</taxon>
        <taxon>Roseobacteraceae</taxon>
        <taxon>Ponticoccus</taxon>
    </lineage>
</organism>
<dbReference type="Proteomes" id="UP001428774">
    <property type="component" value="Unassembled WGS sequence"/>
</dbReference>
<name>A0AAW9SV95_9RHOB</name>
<sequence length="93" mass="10069">MSNIETIRELLALWPSRRDIVAELAMVHPGLNVTLHRVNKWAETGSIPAKYHLALIRSAKRRSLPVTAELLVKLHAPAEGSGGLLQAQAGDAA</sequence>
<comment type="caution">
    <text evidence="1">The sequence shown here is derived from an EMBL/GenBank/DDBJ whole genome shotgun (WGS) entry which is preliminary data.</text>
</comment>
<reference evidence="1 2" key="1">
    <citation type="submission" date="2024-05" db="EMBL/GenBank/DDBJ databases">
        <title>Genome sequence of Ponticoccus litoralis KCCM 90028.</title>
        <authorList>
            <person name="Kim J.M."/>
            <person name="Lee J.K."/>
            <person name="Choi B.J."/>
            <person name="Bayburt H."/>
            <person name="Baek J.H."/>
            <person name="Jeon C.O."/>
        </authorList>
    </citation>
    <scope>NUCLEOTIDE SEQUENCE [LARGE SCALE GENOMIC DNA]</scope>
    <source>
        <strain evidence="1 2">KCCM 90028</strain>
    </source>
</reference>